<sequence length="359" mass="39501">MASRYTSYDSRSSTTSSLSSSSTFLTPSRALVKSKPSLLDGGSKGRSNTAFTTTVKKLMQCKKTSSSSSSSSSAKAAPGLVLPPELQKAVAAHVKGTTTTATTTTPTSSPFMTLQKKLFGKENLKKKKEPKALTESKPNTRTLAMVLRSERELLTANKELEMEVDNLKSMLETKNREVEKLKDLCLKQKEEIKSLKSSILFPDVMGSGIQDIVEKQGLELRQAKQLIPNLQRQVTSLTGQLHSLAQDLAEVKADKYAKSRSQLTGSSRQTSSFNYEETTNSLEFSSSYGTTPGSPDGVLLEDFNPCLTPYGARRKSQEFEDASYNSSLEEGLSERNLEMSDERFFNSHIRNLSKSSDYC</sequence>
<reference evidence="3" key="1">
    <citation type="submission" date="2022-02" db="EMBL/GenBank/DDBJ databases">
        <authorList>
            <person name="Henning P.M."/>
            <person name="McCubbin A.G."/>
            <person name="Shore J.S."/>
        </authorList>
    </citation>
    <scope>NUCLEOTIDE SEQUENCE</scope>
    <source>
        <strain evidence="3">F60SS</strain>
        <tissue evidence="3">Leaves</tissue>
    </source>
</reference>
<dbReference type="Proteomes" id="UP001141552">
    <property type="component" value="Unassembled WGS sequence"/>
</dbReference>
<feature type="coiled-coil region" evidence="1">
    <location>
        <begin position="150"/>
        <end position="240"/>
    </location>
</feature>
<evidence type="ECO:0000313" key="4">
    <source>
        <dbReference type="Proteomes" id="UP001141552"/>
    </source>
</evidence>
<evidence type="ECO:0000256" key="1">
    <source>
        <dbReference type="SAM" id="Coils"/>
    </source>
</evidence>
<accession>A0A9Q0GFL2</accession>
<evidence type="ECO:0000256" key="2">
    <source>
        <dbReference type="SAM" id="MobiDB-lite"/>
    </source>
</evidence>
<dbReference type="PANTHER" id="PTHR35493:SF1">
    <property type="entry name" value="STRUCTURAL MAINTENANCE OF CHROMOSOMES PROTEIN"/>
    <property type="match status" value="1"/>
</dbReference>
<dbReference type="EMBL" id="JAKUCV010001097">
    <property type="protein sequence ID" value="KAJ4847689.1"/>
    <property type="molecule type" value="Genomic_DNA"/>
</dbReference>
<evidence type="ECO:0000313" key="3">
    <source>
        <dbReference type="EMBL" id="KAJ4847689.1"/>
    </source>
</evidence>
<proteinExistence type="predicted"/>
<keyword evidence="4" id="KW-1185">Reference proteome</keyword>
<reference evidence="3" key="2">
    <citation type="journal article" date="2023" name="Plants (Basel)">
        <title>Annotation of the Turnera subulata (Passifloraceae) Draft Genome Reveals the S-Locus Evolved after the Divergence of Turneroideae from Passifloroideae in a Stepwise Manner.</title>
        <authorList>
            <person name="Henning P.M."/>
            <person name="Roalson E.H."/>
            <person name="Mir W."/>
            <person name="McCubbin A.G."/>
            <person name="Shore J.S."/>
        </authorList>
    </citation>
    <scope>NUCLEOTIDE SEQUENCE</scope>
    <source>
        <strain evidence="3">F60SS</strain>
    </source>
</reference>
<gene>
    <name evidence="3" type="ORF">Tsubulata_020652</name>
</gene>
<name>A0A9Q0GFL2_9ROSI</name>
<comment type="caution">
    <text evidence="3">The sequence shown here is derived from an EMBL/GenBank/DDBJ whole genome shotgun (WGS) entry which is preliminary data.</text>
</comment>
<feature type="region of interest" description="Disordered" evidence="2">
    <location>
        <begin position="1"/>
        <end position="26"/>
    </location>
</feature>
<dbReference type="AlphaFoldDB" id="A0A9Q0GFL2"/>
<organism evidence="3 4">
    <name type="scientific">Turnera subulata</name>
    <dbReference type="NCBI Taxonomy" id="218843"/>
    <lineage>
        <taxon>Eukaryota</taxon>
        <taxon>Viridiplantae</taxon>
        <taxon>Streptophyta</taxon>
        <taxon>Embryophyta</taxon>
        <taxon>Tracheophyta</taxon>
        <taxon>Spermatophyta</taxon>
        <taxon>Magnoliopsida</taxon>
        <taxon>eudicotyledons</taxon>
        <taxon>Gunneridae</taxon>
        <taxon>Pentapetalae</taxon>
        <taxon>rosids</taxon>
        <taxon>fabids</taxon>
        <taxon>Malpighiales</taxon>
        <taxon>Passifloraceae</taxon>
        <taxon>Turnera</taxon>
    </lineage>
</organism>
<keyword evidence="1" id="KW-0175">Coiled coil</keyword>
<dbReference type="OrthoDB" id="760436at2759"/>
<protein>
    <submittedName>
        <fullName evidence="3">Uncharacterized protein</fullName>
    </submittedName>
</protein>
<dbReference type="PANTHER" id="PTHR35493">
    <property type="entry name" value="STRUCTURAL MAINTENANCE OF CHROMOSOMES PROTEIN"/>
    <property type="match status" value="1"/>
</dbReference>